<evidence type="ECO:0000256" key="1">
    <source>
        <dbReference type="SAM" id="Phobius"/>
    </source>
</evidence>
<keyword evidence="1" id="KW-0812">Transmembrane</keyword>
<gene>
    <name evidence="2" type="ORF">PAERUG_P19_London_7_VIM_2_05_10_00728</name>
</gene>
<feature type="transmembrane region" description="Helical" evidence="1">
    <location>
        <begin position="74"/>
        <end position="96"/>
    </location>
</feature>
<protein>
    <submittedName>
        <fullName evidence="2">Uncharacterized protein</fullName>
    </submittedName>
</protein>
<keyword evidence="1" id="KW-1133">Transmembrane helix</keyword>
<reference evidence="3" key="1">
    <citation type="submission" date="2015-06" db="EMBL/GenBank/DDBJ databases">
        <authorList>
            <person name="Radhakrishnan Rajesh"/>
            <person name="Underwood Anthony"/>
            <person name="Al-Shahib Ali"/>
        </authorList>
    </citation>
    <scope>NUCLEOTIDE SEQUENCE [LARGE SCALE GENOMIC DNA]</scope>
    <source>
        <strain evidence="3">P19_London_7_VIM_2_05_10</strain>
    </source>
</reference>
<proteinExistence type="predicted"/>
<evidence type="ECO:0000313" key="2">
    <source>
        <dbReference type="EMBL" id="CRO07732.1"/>
    </source>
</evidence>
<keyword evidence="1" id="KW-0472">Membrane</keyword>
<dbReference type="Proteomes" id="UP000045039">
    <property type="component" value="Unassembled WGS sequence"/>
</dbReference>
<accession>A0A9Q2T8Q0</accession>
<organism evidence="2 3">
    <name type="scientific">Pseudomonas aeruginosa</name>
    <dbReference type="NCBI Taxonomy" id="287"/>
    <lineage>
        <taxon>Bacteria</taxon>
        <taxon>Pseudomonadati</taxon>
        <taxon>Pseudomonadota</taxon>
        <taxon>Gammaproteobacteria</taxon>
        <taxon>Pseudomonadales</taxon>
        <taxon>Pseudomonadaceae</taxon>
        <taxon>Pseudomonas</taxon>
    </lineage>
</organism>
<dbReference type="EMBL" id="CVVU01000027">
    <property type="protein sequence ID" value="CRO07732.1"/>
    <property type="molecule type" value="Genomic_DNA"/>
</dbReference>
<name>A0A9Q2T8Q0_PSEAI</name>
<dbReference type="RefSeq" id="WP_025297585.1">
    <property type="nucleotide sequence ID" value="NZ_BSAN01000022.1"/>
</dbReference>
<dbReference type="AlphaFoldDB" id="A0A9Q2T8Q0"/>
<evidence type="ECO:0000313" key="3">
    <source>
        <dbReference type="Proteomes" id="UP000045039"/>
    </source>
</evidence>
<comment type="caution">
    <text evidence="2">The sequence shown here is derived from an EMBL/GenBank/DDBJ whole genome shotgun (WGS) entry which is preliminary data.</text>
</comment>
<sequence>MGNRTTPAGRLGKLERDMAVIDHRLTDVERLNRDVPPRLTRLEQQFEHVTDQLDELNQGQQKLAVTVDGLGRKIAWALGVASALWAVIQMVAPHLLRGVMP</sequence>